<organism evidence="5 6">
    <name type="scientific">Neofusicoccum ribis</name>
    <dbReference type="NCBI Taxonomy" id="45134"/>
    <lineage>
        <taxon>Eukaryota</taxon>
        <taxon>Fungi</taxon>
        <taxon>Dikarya</taxon>
        <taxon>Ascomycota</taxon>
        <taxon>Pezizomycotina</taxon>
        <taxon>Dothideomycetes</taxon>
        <taxon>Dothideomycetes incertae sedis</taxon>
        <taxon>Botryosphaeriales</taxon>
        <taxon>Botryosphaeriaceae</taxon>
        <taxon>Neofusicoccum</taxon>
    </lineage>
</organism>
<sequence length="363" mass="39632">MSNFAMSKRSQALINLSGPVAAAVVNPLFTAPLLWLLTKAPGQFQEPALRQLARLPASFTVPRIVSALKWLVVFGVVDKLNGWLSSLATNGWSVRSDADRWIWPREVAVVTGGCSGIGEVVVKGLVEKGVKVAILDVQPLPKRLEHNLIFYQRCDITDADAVSHAADQIKSTLGNPSILVNNAGIGASHTIIETTPEELNKIFGVNLLSHWYTCRAFLPNMIKHDKGHVVTVASMASFVTVASITDYAATKSGALAFHEGLTQELRHRHNAPNVHTTVVHPNWTKTPLVADHADHLERNQGQLLTADFVGGSILKQIFGCRGDQLILPRTFKNLAGIRGWPHWLQERVRDGVGKIGTGDELKQ</sequence>
<gene>
    <name evidence="5" type="ORF">SLS56_006781</name>
</gene>
<comment type="caution">
    <text evidence="5">The sequence shown here is derived from an EMBL/GenBank/DDBJ whole genome shotgun (WGS) entry which is preliminary data.</text>
</comment>
<evidence type="ECO:0000313" key="6">
    <source>
        <dbReference type="Proteomes" id="UP001521116"/>
    </source>
</evidence>
<evidence type="ECO:0000256" key="3">
    <source>
        <dbReference type="RuleBase" id="RU000363"/>
    </source>
</evidence>
<keyword evidence="4" id="KW-1133">Transmembrane helix</keyword>
<dbReference type="Proteomes" id="UP001521116">
    <property type="component" value="Unassembled WGS sequence"/>
</dbReference>
<dbReference type="InterPro" id="IPR002347">
    <property type="entry name" value="SDR_fam"/>
</dbReference>
<reference evidence="5 6" key="1">
    <citation type="submission" date="2024-02" db="EMBL/GenBank/DDBJ databases">
        <title>De novo assembly and annotation of 12 fungi associated with fruit tree decline syndrome in Ontario, Canada.</title>
        <authorList>
            <person name="Sulman M."/>
            <person name="Ellouze W."/>
            <person name="Ilyukhin E."/>
        </authorList>
    </citation>
    <scope>NUCLEOTIDE SEQUENCE [LARGE SCALE GENOMIC DNA]</scope>
    <source>
        <strain evidence="5 6">M1-105</strain>
    </source>
</reference>
<name>A0ABR3SQD2_9PEZI</name>
<evidence type="ECO:0000256" key="1">
    <source>
        <dbReference type="ARBA" id="ARBA00006484"/>
    </source>
</evidence>
<dbReference type="SUPFAM" id="SSF51735">
    <property type="entry name" value="NAD(P)-binding Rossmann-fold domains"/>
    <property type="match status" value="1"/>
</dbReference>
<evidence type="ECO:0008006" key="7">
    <source>
        <dbReference type="Google" id="ProtNLM"/>
    </source>
</evidence>
<keyword evidence="2" id="KW-0560">Oxidoreductase</keyword>
<dbReference type="InterPro" id="IPR036291">
    <property type="entry name" value="NAD(P)-bd_dom_sf"/>
</dbReference>
<proteinExistence type="inferred from homology"/>
<feature type="transmembrane region" description="Helical" evidence="4">
    <location>
        <begin position="12"/>
        <end position="37"/>
    </location>
</feature>
<keyword evidence="6" id="KW-1185">Reference proteome</keyword>
<dbReference type="Gene3D" id="3.40.50.720">
    <property type="entry name" value="NAD(P)-binding Rossmann-like Domain"/>
    <property type="match status" value="1"/>
</dbReference>
<dbReference type="PANTHER" id="PTHR24322">
    <property type="entry name" value="PKSB"/>
    <property type="match status" value="1"/>
</dbReference>
<dbReference type="Pfam" id="PF00106">
    <property type="entry name" value="adh_short"/>
    <property type="match status" value="1"/>
</dbReference>
<evidence type="ECO:0000256" key="2">
    <source>
        <dbReference type="ARBA" id="ARBA00023002"/>
    </source>
</evidence>
<dbReference type="EMBL" id="JAJVDC020000081">
    <property type="protein sequence ID" value="KAL1626470.1"/>
    <property type="molecule type" value="Genomic_DNA"/>
</dbReference>
<dbReference type="PANTHER" id="PTHR24322:SF736">
    <property type="entry name" value="RETINOL DEHYDROGENASE 10"/>
    <property type="match status" value="1"/>
</dbReference>
<dbReference type="PRINTS" id="PR00081">
    <property type="entry name" value="GDHRDH"/>
</dbReference>
<dbReference type="PRINTS" id="PR00080">
    <property type="entry name" value="SDRFAMILY"/>
</dbReference>
<comment type="similarity">
    <text evidence="1 3">Belongs to the short-chain dehydrogenases/reductases (SDR) family.</text>
</comment>
<protein>
    <recommendedName>
        <fullName evidence="7">Dehydrogenase RED2</fullName>
    </recommendedName>
</protein>
<evidence type="ECO:0000256" key="4">
    <source>
        <dbReference type="SAM" id="Phobius"/>
    </source>
</evidence>
<keyword evidence="4" id="KW-0812">Transmembrane</keyword>
<keyword evidence="4" id="KW-0472">Membrane</keyword>
<evidence type="ECO:0000313" key="5">
    <source>
        <dbReference type="EMBL" id="KAL1626470.1"/>
    </source>
</evidence>
<accession>A0ABR3SQD2</accession>